<protein>
    <submittedName>
        <fullName evidence="4">DNA processing protein DprA</fullName>
    </submittedName>
</protein>
<evidence type="ECO:0000313" key="4">
    <source>
        <dbReference type="EMBL" id="QHD51212.1"/>
    </source>
</evidence>
<dbReference type="OrthoDB" id="9785707at2"/>
<feature type="region of interest" description="Disordered" evidence="2">
    <location>
        <begin position="334"/>
        <end position="381"/>
    </location>
</feature>
<dbReference type="KEGG" id="hmd:CTT34_16805"/>
<dbReference type="EMBL" id="CP024621">
    <property type="protein sequence ID" value="QHD51212.1"/>
    <property type="molecule type" value="Genomic_DNA"/>
</dbReference>
<dbReference type="Pfam" id="PF02481">
    <property type="entry name" value="DNA_processg_A"/>
    <property type="match status" value="1"/>
</dbReference>
<dbReference type="PANTHER" id="PTHR43022">
    <property type="entry name" value="PROTEIN SMF"/>
    <property type="match status" value="1"/>
</dbReference>
<reference evidence="4 5" key="1">
    <citation type="submission" date="2017-10" db="EMBL/GenBank/DDBJ databases">
        <title>Coral associated bacteria.</title>
        <authorList>
            <person name="Wang X."/>
        </authorList>
    </citation>
    <scope>NUCLEOTIDE SEQUENCE [LARGE SCALE GENOMIC DNA]</scope>
    <source>
        <strain evidence="4 5">SCSIO 43005</strain>
    </source>
</reference>
<evidence type="ECO:0000259" key="3">
    <source>
        <dbReference type="Pfam" id="PF02481"/>
    </source>
</evidence>
<name>A0A857GPS3_9GAMM</name>
<dbReference type="PANTHER" id="PTHR43022:SF1">
    <property type="entry name" value="PROTEIN SMF"/>
    <property type="match status" value="1"/>
</dbReference>
<dbReference type="RefSeq" id="WP_159343438.1">
    <property type="nucleotide sequence ID" value="NZ_CP024621.1"/>
</dbReference>
<comment type="similarity">
    <text evidence="1">Belongs to the DprA/Smf family.</text>
</comment>
<proteinExistence type="inferred from homology"/>
<organism evidence="4 5">
    <name type="scientific">Vreelandella aquamarina</name>
    <dbReference type="NCBI Taxonomy" id="77097"/>
    <lineage>
        <taxon>Bacteria</taxon>
        <taxon>Pseudomonadati</taxon>
        <taxon>Pseudomonadota</taxon>
        <taxon>Gammaproteobacteria</taxon>
        <taxon>Oceanospirillales</taxon>
        <taxon>Halomonadaceae</taxon>
        <taxon>Vreelandella</taxon>
    </lineage>
</organism>
<dbReference type="Gene3D" id="3.40.50.450">
    <property type="match status" value="1"/>
</dbReference>
<feature type="compositionally biased region" description="Basic and acidic residues" evidence="2">
    <location>
        <begin position="343"/>
        <end position="370"/>
    </location>
</feature>
<dbReference type="GO" id="GO:0009294">
    <property type="term" value="P:DNA-mediated transformation"/>
    <property type="evidence" value="ECO:0007669"/>
    <property type="project" value="InterPro"/>
</dbReference>
<dbReference type="AlphaFoldDB" id="A0A857GPS3"/>
<evidence type="ECO:0000313" key="5">
    <source>
        <dbReference type="Proteomes" id="UP000463949"/>
    </source>
</evidence>
<sequence length="460" mass="50665">MLAAKTQAILLLTAYFSRSTSSEAKPLTNKEWGRFAFWLKNQEMYPEDLLTGDLSQKLVGWTDSKITSDRIQTLLNRGSALAMAMEKWTRSGLWVLTRSDSDYPKRLKARLGNDAPPVFFGCGNRNLLNQGGIAVIGSRKTSDADLQFSRDLGAKSANDGRSVVSGGAKGVDEAAMLGALESEGTAIGVLANDLLRAATSAKYRKYLMANNLVLLSPFYPEAGFNAGNAMQRNKYIYCLSDAAIAVHSGTSGGTWNGVLENIKHNWVPMWIKPTDDPEAGNATLVQKGAKWLPEHLAETSFAHLLQTADSSVDQDADLFAQNQTETVAEVTVNEPLAHTTGQQEEKEIASNEVAKETAEDASKPSPKQEHATPSPVSSDQCEEKTALTQLSLYDHFLLLLRNETGSPKTIDELLEATQLHKTQLNEWLKQAVADDKVTKLNRPVRYQWVEDNQRKMFEDQ</sequence>
<dbReference type="InterPro" id="IPR057666">
    <property type="entry name" value="DrpA_SLOG"/>
</dbReference>
<accession>A0A857GPS3</accession>
<evidence type="ECO:0000256" key="1">
    <source>
        <dbReference type="ARBA" id="ARBA00006525"/>
    </source>
</evidence>
<feature type="domain" description="Smf/DprA SLOG" evidence="3">
    <location>
        <begin position="95"/>
        <end position="292"/>
    </location>
</feature>
<dbReference type="SUPFAM" id="SSF102405">
    <property type="entry name" value="MCP/YpsA-like"/>
    <property type="match status" value="1"/>
</dbReference>
<gene>
    <name evidence="4" type="ORF">CTT34_16805</name>
</gene>
<dbReference type="InterPro" id="IPR003488">
    <property type="entry name" value="DprA"/>
</dbReference>
<dbReference type="Proteomes" id="UP000463949">
    <property type="component" value="Chromosome"/>
</dbReference>
<evidence type="ECO:0000256" key="2">
    <source>
        <dbReference type="SAM" id="MobiDB-lite"/>
    </source>
</evidence>